<evidence type="ECO:0000313" key="3">
    <source>
        <dbReference type="Proteomes" id="UP000477722"/>
    </source>
</evidence>
<keyword evidence="1" id="KW-0472">Membrane</keyword>
<name>A0A6G4XAZ7_9ACTN</name>
<protein>
    <recommendedName>
        <fullName evidence="4">Integral membrane protein</fullName>
    </recommendedName>
</protein>
<sequence length="204" mass="20296">KRQRSGGPAAAFAAAGWVAAGYLLVACGAVVYACGGPMRVDVVSAAWRLPLLVAAVCAYCVWRARGSPVPRSPRLCCGERAEVSVRAGLAGVVALCGAGAALLGVALLRRPGAVQHSFPQLTESVPGRFGMLLLAVALAPNAVLWAVAYGLGPGFTLGAGSVVSPLGTEGTAGMLAQLPPFPLLVAVPETGAGGPAVWCLAGAV</sequence>
<feature type="transmembrane region" description="Helical" evidence="1">
    <location>
        <begin position="45"/>
        <end position="62"/>
    </location>
</feature>
<dbReference type="Proteomes" id="UP000477722">
    <property type="component" value="Unassembled WGS sequence"/>
</dbReference>
<keyword evidence="3" id="KW-1185">Reference proteome</keyword>
<feature type="transmembrane region" description="Helical" evidence="1">
    <location>
        <begin position="12"/>
        <end position="33"/>
    </location>
</feature>
<proteinExistence type="predicted"/>
<dbReference type="AlphaFoldDB" id="A0A6G4XAZ7"/>
<feature type="transmembrane region" description="Helical" evidence="1">
    <location>
        <begin position="129"/>
        <end position="151"/>
    </location>
</feature>
<evidence type="ECO:0000313" key="2">
    <source>
        <dbReference type="EMBL" id="NGO74030.1"/>
    </source>
</evidence>
<keyword evidence="1" id="KW-1133">Transmembrane helix</keyword>
<feature type="transmembrane region" description="Helical" evidence="1">
    <location>
        <begin position="83"/>
        <end position="109"/>
    </location>
</feature>
<dbReference type="InterPro" id="IPR045931">
    <property type="entry name" value="DUF6350"/>
</dbReference>
<evidence type="ECO:0000256" key="1">
    <source>
        <dbReference type="SAM" id="Phobius"/>
    </source>
</evidence>
<dbReference type="RefSeq" id="WP_241266365.1">
    <property type="nucleotide sequence ID" value="NZ_JAAKZZ010001089.1"/>
</dbReference>
<dbReference type="EMBL" id="JAAKZZ010001089">
    <property type="protein sequence ID" value="NGO74030.1"/>
    <property type="molecule type" value="Genomic_DNA"/>
</dbReference>
<gene>
    <name evidence="2" type="ORF">G5C65_38090</name>
</gene>
<comment type="caution">
    <text evidence="2">The sequence shown here is derived from an EMBL/GenBank/DDBJ whole genome shotgun (WGS) entry which is preliminary data.</text>
</comment>
<keyword evidence="1" id="KW-0812">Transmembrane</keyword>
<reference evidence="2 3" key="1">
    <citation type="submission" date="2020-02" db="EMBL/GenBank/DDBJ databases">
        <title>Whole-genome analyses of novel actinobacteria.</title>
        <authorList>
            <person name="Sahin N."/>
            <person name="Tatar D."/>
        </authorList>
    </citation>
    <scope>NUCLEOTIDE SEQUENCE [LARGE SCALE GENOMIC DNA]</scope>
    <source>
        <strain evidence="2 3">SB3404</strain>
    </source>
</reference>
<accession>A0A6G4XAZ7</accession>
<feature type="non-terminal residue" evidence="2">
    <location>
        <position position="204"/>
    </location>
</feature>
<organism evidence="2 3">
    <name type="scientific">Streptomyces boncukensis</name>
    <dbReference type="NCBI Taxonomy" id="2711219"/>
    <lineage>
        <taxon>Bacteria</taxon>
        <taxon>Bacillati</taxon>
        <taxon>Actinomycetota</taxon>
        <taxon>Actinomycetes</taxon>
        <taxon>Kitasatosporales</taxon>
        <taxon>Streptomycetaceae</taxon>
        <taxon>Streptomyces</taxon>
    </lineage>
</organism>
<feature type="non-terminal residue" evidence="2">
    <location>
        <position position="1"/>
    </location>
</feature>
<dbReference type="Pfam" id="PF19877">
    <property type="entry name" value="DUF6350"/>
    <property type="match status" value="1"/>
</dbReference>
<evidence type="ECO:0008006" key="4">
    <source>
        <dbReference type="Google" id="ProtNLM"/>
    </source>
</evidence>